<sequence length="51" mass="5661">MKSSSQKTVVLFEARYDMDTGKVVDDHNKPSSEVLDVDSGKGKRHLLLELG</sequence>
<proteinExistence type="predicted"/>
<evidence type="ECO:0000313" key="2">
    <source>
        <dbReference type="Proteomes" id="UP000054928"/>
    </source>
</evidence>
<dbReference type="RefSeq" id="XP_024582444.1">
    <property type="nucleotide sequence ID" value="XM_024716892.1"/>
</dbReference>
<organism evidence="1 2">
    <name type="scientific">Plasmopara halstedii</name>
    <name type="common">Downy mildew of sunflower</name>
    <dbReference type="NCBI Taxonomy" id="4781"/>
    <lineage>
        <taxon>Eukaryota</taxon>
        <taxon>Sar</taxon>
        <taxon>Stramenopiles</taxon>
        <taxon>Oomycota</taxon>
        <taxon>Peronosporomycetes</taxon>
        <taxon>Peronosporales</taxon>
        <taxon>Peronosporaceae</taxon>
        <taxon>Plasmopara</taxon>
    </lineage>
</organism>
<reference evidence="2" key="1">
    <citation type="submission" date="2014-09" db="EMBL/GenBank/DDBJ databases">
        <authorList>
            <person name="Sharma Rahul"/>
            <person name="Thines Marco"/>
        </authorList>
    </citation>
    <scope>NUCLEOTIDE SEQUENCE [LARGE SCALE GENOMIC DNA]</scope>
</reference>
<accession>A0A0N7L748</accession>
<dbReference type="GeneID" id="36397452"/>
<name>A0A0N7L748_PLAHL</name>
<keyword evidence="2" id="KW-1185">Reference proteome</keyword>
<dbReference type="AlphaFoldDB" id="A0A0N7L748"/>
<dbReference type="EMBL" id="CCYD01001888">
    <property type="protein sequence ID" value="CEG46075.1"/>
    <property type="molecule type" value="Genomic_DNA"/>
</dbReference>
<evidence type="ECO:0000313" key="1">
    <source>
        <dbReference type="EMBL" id="CEG46075.1"/>
    </source>
</evidence>
<dbReference type="Proteomes" id="UP000054928">
    <property type="component" value="Unassembled WGS sequence"/>
</dbReference>
<protein>
    <submittedName>
        <fullName evidence="1">Uncharacterized protein</fullName>
    </submittedName>
</protein>